<proteinExistence type="inferred from homology"/>
<evidence type="ECO:0000313" key="4">
    <source>
        <dbReference type="EMBL" id="GLQ16574.1"/>
    </source>
</evidence>
<dbReference type="RefSeq" id="WP_284362234.1">
    <property type="nucleotide sequence ID" value="NZ_BSNI01000002.1"/>
</dbReference>
<dbReference type="Proteomes" id="UP001161405">
    <property type="component" value="Unassembled WGS sequence"/>
</dbReference>
<feature type="domain" description="Phospholipase/carboxylesterase/thioesterase" evidence="3">
    <location>
        <begin position="15"/>
        <end position="214"/>
    </location>
</feature>
<dbReference type="PANTHER" id="PTHR10655:SF17">
    <property type="entry name" value="LYSOPHOSPHOLIPASE-LIKE PROTEIN 1"/>
    <property type="match status" value="1"/>
</dbReference>
<reference evidence="4" key="2">
    <citation type="submission" date="2023-01" db="EMBL/GenBank/DDBJ databases">
        <title>Draft genome sequence of Maritalea porphyrae strain NBRC 107169.</title>
        <authorList>
            <person name="Sun Q."/>
            <person name="Mori K."/>
        </authorList>
    </citation>
    <scope>NUCLEOTIDE SEQUENCE</scope>
    <source>
        <strain evidence="4">NBRC 107169</strain>
    </source>
</reference>
<protein>
    <submittedName>
        <fullName evidence="4">Phospholipase</fullName>
    </submittedName>
</protein>
<reference evidence="4" key="1">
    <citation type="journal article" date="2014" name="Int. J. Syst. Evol. Microbiol.">
        <title>Complete genome of a new Firmicutes species belonging to the dominant human colonic microbiota ('Ruminococcus bicirculans') reveals two chromosomes and a selective capacity to utilize plant glucans.</title>
        <authorList>
            <consortium name="NISC Comparative Sequencing Program"/>
            <person name="Wegmann U."/>
            <person name="Louis P."/>
            <person name="Goesmann A."/>
            <person name="Henrissat B."/>
            <person name="Duncan S.H."/>
            <person name="Flint H.J."/>
        </authorList>
    </citation>
    <scope>NUCLEOTIDE SEQUENCE</scope>
    <source>
        <strain evidence="4">NBRC 107169</strain>
    </source>
</reference>
<organism evidence="4 5">
    <name type="scientific">Maritalea porphyrae</name>
    <dbReference type="NCBI Taxonomy" id="880732"/>
    <lineage>
        <taxon>Bacteria</taxon>
        <taxon>Pseudomonadati</taxon>
        <taxon>Pseudomonadota</taxon>
        <taxon>Alphaproteobacteria</taxon>
        <taxon>Hyphomicrobiales</taxon>
        <taxon>Devosiaceae</taxon>
        <taxon>Maritalea</taxon>
    </lineage>
</organism>
<keyword evidence="2" id="KW-0378">Hydrolase</keyword>
<dbReference type="PANTHER" id="PTHR10655">
    <property type="entry name" value="LYSOPHOSPHOLIPASE-RELATED"/>
    <property type="match status" value="1"/>
</dbReference>
<gene>
    <name evidence="4" type="ORF">GCM10007879_08230</name>
</gene>
<keyword evidence="5" id="KW-1185">Reference proteome</keyword>
<dbReference type="InterPro" id="IPR050565">
    <property type="entry name" value="LYPA1-2/EST-like"/>
</dbReference>
<evidence type="ECO:0000256" key="2">
    <source>
        <dbReference type="ARBA" id="ARBA00022801"/>
    </source>
</evidence>
<accession>A0ABQ5UQ64</accession>
<dbReference type="EMBL" id="BSNI01000002">
    <property type="protein sequence ID" value="GLQ16574.1"/>
    <property type="molecule type" value="Genomic_DNA"/>
</dbReference>
<sequence length="226" mass="24636">MSELFGPKLEPANGLPPKKLVILLHGYGSDGKDMIGLGNFWNQGFPDVEFLAPNAPNPCSVNPFGFEWFHLDLERGHANYEAGAEQAYPIIRDYVLERTADAGLELKDVVLGGFSQGAMMALYTGLRFEEPLAGILCFSGKMVDPETIGDEMETSPPVCLVHGEDDEVVPVAGSLEAKEVLEEFYVNVSLKVTQKTGHSIAMDGLQFATGFLSHVFKPDDQIAVEE</sequence>
<evidence type="ECO:0000259" key="3">
    <source>
        <dbReference type="Pfam" id="PF02230"/>
    </source>
</evidence>
<dbReference type="Gene3D" id="3.40.50.1820">
    <property type="entry name" value="alpha/beta hydrolase"/>
    <property type="match status" value="1"/>
</dbReference>
<dbReference type="SUPFAM" id="SSF53474">
    <property type="entry name" value="alpha/beta-Hydrolases"/>
    <property type="match status" value="1"/>
</dbReference>
<name>A0ABQ5UQ64_9HYPH</name>
<evidence type="ECO:0000313" key="5">
    <source>
        <dbReference type="Proteomes" id="UP001161405"/>
    </source>
</evidence>
<dbReference type="InterPro" id="IPR003140">
    <property type="entry name" value="PLipase/COase/thioEstase"/>
</dbReference>
<dbReference type="Pfam" id="PF02230">
    <property type="entry name" value="Abhydrolase_2"/>
    <property type="match status" value="1"/>
</dbReference>
<comment type="caution">
    <text evidence="4">The sequence shown here is derived from an EMBL/GenBank/DDBJ whole genome shotgun (WGS) entry which is preliminary data.</text>
</comment>
<comment type="similarity">
    <text evidence="1">Belongs to the AB hydrolase superfamily. AB hydrolase 2 family.</text>
</comment>
<dbReference type="InterPro" id="IPR029058">
    <property type="entry name" value="AB_hydrolase_fold"/>
</dbReference>
<evidence type="ECO:0000256" key="1">
    <source>
        <dbReference type="ARBA" id="ARBA00006499"/>
    </source>
</evidence>